<dbReference type="InterPro" id="IPR019933">
    <property type="entry name" value="DivIVA_domain"/>
</dbReference>
<evidence type="ECO:0000313" key="3">
    <source>
        <dbReference type="Proteomes" id="UP001595685"/>
    </source>
</evidence>
<dbReference type="Proteomes" id="UP001595685">
    <property type="component" value="Unassembled WGS sequence"/>
</dbReference>
<gene>
    <name evidence="2" type="ORF">ACFOLH_00155</name>
</gene>
<dbReference type="EMBL" id="JBHRWW010000001">
    <property type="protein sequence ID" value="MFC3686747.1"/>
    <property type="molecule type" value="Genomic_DNA"/>
</dbReference>
<comment type="caution">
    <text evidence="2">The sequence shown here is derived from an EMBL/GenBank/DDBJ whole genome shotgun (WGS) entry which is preliminary data.</text>
</comment>
<protein>
    <submittedName>
        <fullName evidence="2">DivIVA domain-containing protein</fullName>
    </submittedName>
</protein>
<accession>A0ABV7WBB9</accession>
<evidence type="ECO:0000313" key="2">
    <source>
        <dbReference type="EMBL" id="MFC3686747.1"/>
    </source>
</evidence>
<sequence>MDLLLVALLLLSVAGVVAVALGAVRGGMAPVTETLPPPLAGPLEHADDLDRARFTLALRGYRMDQVDAVLDEARDLLEARDAEIARLRGLVGHAGAHLAEPGDVQDPVPEGTPPPVPAPLAGEDDAHLDPTDLVDPVDPVAPVEPVGIDPVDAVDAPLADPAARRHA</sequence>
<dbReference type="RefSeq" id="WP_340289075.1">
    <property type="nucleotide sequence ID" value="NZ_JBBEOI010000005.1"/>
</dbReference>
<evidence type="ECO:0000256" key="1">
    <source>
        <dbReference type="SAM" id="MobiDB-lite"/>
    </source>
</evidence>
<organism evidence="2 3">
    <name type="scientific">Aquipuribacter hungaricus</name>
    <dbReference type="NCBI Taxonomy" id="545624"/>
    <lineage>
        <taxon>Bacteria</taxon>
        <taxon>Bacillati</taxon>
        <taxon>Actinomycetota</taxon>
        <taxon>Actinomycetes</taxon>
        <taxon>Micrococcales</taxon>
        <taxon>Intrasporangiaceae</taxon>
        <taxon>Aquipuribacter</taxon>
    </lineage>
</organism>
<reference evidence="3" key="1">
    <citation type="journal article" date="2019" name="Int. J. Syst. Evol. Microbiol.">
        <title>The Global Catalogue of Microorganisms (GCM) 10K type strain sequencing project: providing services to taxonomists for standard genome sequencing and annotation.</title>
        <authorList>
            <consortium name="The Broad Institute Genomics Platform"/>
            <consortium name="The Broad Institute Genome Sequencing Center for Infectious Disease"/>
            <person name="Wu L."/>
            <person name="Ma J."/>
        </authorList>
    </citation>
    <scope>NUCLEOTIDE SEQUENCE [LARGE SCALE GENOMIC DNA]</scope>
    <source>
        <strain evidence="3">NCAIM B.02333</strain>
    </source>
</reference>
<name>A0ABV7WBB9_9MICO</name>
<proteinExistence type="predicted"/>
<keyword evidence="3" id="KW-1185">Reference proteome</keyword>
<dbReference type="Gene3D" id="6.10.250.660">
    <property type="match status" value="1"/>
</dbReference>
<feature type="compositionally biased region" description="Low complexity" evidence="1">
    <location>
        <begin position="131"/>
        <end position="161"/>
    </location>
</feature>
<dbReference type="NCBIfam" id="TIGR03544">
    <property type="entry name" value="DivI1A_domain"/>
    <property type="match status" value="1"/>
</dbReference>
<feature type="region of interest" description="Disordered" evidence="1">
    <location>
        <begin position="97"/>
        <end position="167"/>
    </location>
</feature>